<sequence>MARNRKRVEAGDPVELSNIREMIRAKIIENHGSIAYFMKSDFGKSLGGLKIRTYLYDSGPTNFRILRDLCEHFGIGSLSKKEKIIRTVTYRLSK</sequence>
<proteinExistence type="predicted"/>
<organism evidence="1">
    <name type="scientific">Myoviridae sp. ctByu2</name>
    <dbReference type="NCBI Taxonomy" id="2827668"/>
    <lineage>
        <taxon>Viruses</taxon>
        <taxon>Duplodnaviria</taxon>
        <taxon>Heunggongvirae</taxon>
        <taxon>Uroviricota</taxon>
        <taxon>Caudoviricetes</taxon>
    </lineage>
</organism>
<dbReference type="EMBL" id="BK032557">
    <property type="protein sequence ID" value="DAF47690.1"/>
    <property type="molecule type" value="Genomic_DNA"/>
</dbReference>
<evidence type="ECO:0000313" key="1">
    <source>
        <dbReference type="EMBL" id="DAF47690.1"/>
    </source>
</evidence>
<accession>A0A8S5SAH2</accession>
<protein>
    <submittedName>
        <fullName evidence="1">Uncharacterized protein</fullName>
    </submittedName>
</protein>
<name>A0A8S5SAH2_9CAUD</name>
<reference evidence="1" key="1">
    <citation type="journal article" date="2021" name="Proc. Natl. Acad. Sci. U.S.A.">
        <title>A Catalog of Tens of Thousands of Viruses from Human Metagenomes Reveals Hidden Associations with Chronic Diseases.</title>
        <authorList>
            <person name="Tisza M.J."/>
            <person name="Buck C.B."/>
        </authorList>
    </citation>
    <scope>NUCLEOTIDE SEQUENCE</scope>
    <source>
        <strain evidence="1">CtByu2</strain>
    </source>
</reference>